<dbReference type="AlphaFoldDB" id="A0A1I7U1I8"/>
<evidence type="ECO:0000313" key="2">
    <source>
        <dbReference type="WBParaSite" id="Csp11.Scaffold629.g13915.t1"/>
    </source>
</evidence>
<evidence type="ECO:0000313" key="1">
    <source>
        <dbReference type="Proteomes" id="UP000095282"/>
    </source>
</evidence>
<dbReference type="WBParaSite" id="Csp11.Scaffold629.g13915.t1">
    <property type="protein sequence ID" value="Csp11.Scaffold629.g13915.t1"/>
    <property type="gene ID" value="Csp11.Scaffold629.g13915"/>
</dbReference>
<sequence length="66" mass="7749">MFIPIQDFWKDGTDGWTAYGGIENLDKTPKYGFEVPTIYTQSIEATWSIKKEDNVEGHLYNYIFHK</sequence>
<accession>A0A1I7U1I8</accession>
<keyword evidence="1" id="KW-1185">Reference proteome</keyword>
<protein>
    <submittedName>
        <fullName evidence="2">Trimethylamine-N-oxide reductase</fullName>
    </submittedName>
</protein>
<proteinExistence type="predicted"/>
<reference evidence="2" key="1">
    <citation type="submission" date="2016-11" db="UniProtKB">
        <authorList>
            <consortium name="WormBaseParasite"/>
        </authorList>
    </citation>
    <scope>IDENTIFICATION</scope>
</reference>
<organism evidence="1 2">
    <name type="scientific">Caenorhabditis tropicalis</name>
    <dbReference type="NCBI Taxonomy" id="1561998"/>
    <lineage>
        <taxon>Eukaryota</taxon>
        <taxon>Metazoa</taxon>
        <taxon>Ecdysozoa</taxon>
        <taxon>Nematoda</taxon>
        <taxon>Chromadorea</taxon>
        <taxon>Rhabditida</taxon>
        <taxon>Rhabditina</taxon>
        <taxon>Rhabditomorpha</taxon>
        <taxon>Rhabditoidea</taxon>
        <taxon>Rhabditidae</taxon>
        <taxon>Peloderinae</taxon>
        <taxon>Caenorhabditis</taxon>
    </lineage>
</organism>
<name>A0A1I7U1I8_9PELO</name>
<dbReference type="Proteomes" id="UP000095282">
    <property type="component" value="Unplaced"/>
</dbReference>